<dbReference type="PANTHER" id="PTHR22937:SF224">
    <property type="entry name" value="E3 UBIQUITIN-PROTEIN LIGASE MBR1-RELATED"/>
    <property type="match status" value="1"/>
</dbReference>
<keyword evidence="8" id="KW-0862">Zinc</keyword>
<dbReference type="STRING" id="337451.A0A443NGE3"/>
<feature type="compositionally biased region" description="Polar residues" evidence="10">
    <location>
        <begin position="520"/>
        <end position="543"/>
    </location>
</feature>
<comment type="pathway">
    <text evidence="2">Protein modification; protein ubiquitination.</text>
</comment>
<evidence type="ECO:0000256" key="6">
    <source>
        <dbReference type="ARBA" id="ARBA00022771"/>
    </source>
</evidence>
<dbReference type="EC" id="2.3.2.27" evidence="3"/>
<evidence type="ECO:0000259" key="11">
    <source>
        <dbReference type="PROSITE" id="PS50089"/>
    </source>
</evidence>
<keyword evidence="5" id="KW-0479">Metal-binding</keyword>
<evidence type="ECO:0000256" key="1">
    <source>
        <dbReference type="ARBA" id="ARBA00000900"/>
    </source>
</evidence>
<reference evidence="12 13" key="1">
    <citation type="journal article" date="2019" name="Nat. Plants">
        <title>Stout camphor tree genome fills gaps in understanding of flowering plant genome evolution.</title>
        <authorList>
            <person name="Chaw S.M."/>
            <person name="Liu Y.C."/>
            <person name="Wu Y.W."/>
            <person name="Wang H.Y."/>
            <person name="Lin C.I."/>
            <person name="Wu C.S."/>
            <person name="Ke H.M."/>
            <person name="Chang L.Y."/>
            <person name="Hsu C.Y."/>
            <person name="Yang H.T."/>
            <person name="Sudianto E."/>
            <person name="Hsu M.H."/>
            <person name="Wu K.P."/>
            <person name="Wang L.N."/>
            <person name="Leebens-Mack J.H."/>
            <person name="Tsai I.J."/>
        </authorList>
    </citation>
    <scope>NUCLEOTIDE SEQUENCE [LARGE SCALE GENOMIC DNA]</scope>
    <source>
        <strain evidence="13">cv. Chaw 1501</strain>
        <tissue evidence="12">Young leaves</tissue>
    </source>
</reference>
<keyword evidence="6 9" id="KW-0863">Zinc-finger</keyword>
<dbReference type="Proteomes" id="UP000283530">
    <property type="component" value="Unassembled WGS sequence"/>
</dbReference>
<dbReference type="PANTHER" id="PTHR22937">
    <property type="entry name" value="E3 UBIQUITIN-PROTEIN LIGASE RNF165"/>
    <property type="match status" value="1"/>
</dbReference>
<dbReference type="InterPro" id="IPR001841">
    <property type="entry name" value="Znf_RING"/>
</dbReference>
<dbReference type="Gene3D" id="3.30.40.10">
    <property type="entry name" value="Zinc/RING finger domain, C3HC4 (zinc finger)"/>
    <property type="match status" value="1"/>
</dbReference>
<evidence type="ECO:0000313" key="12">
    <source>
        <dbReference type="EMBL" id="RWR77568.1"/>
    </source>
</evidence>
<feature type="region of interest" description="Disordered" evidence="10">
    <location>
        <begin position="398"/>
        <end position="432"/>
    </location>
</feature>
<dbReference type="PROSITE" id="PS50089">
    <property type="entry name" value="ZF_RING_2"/>
    <property type="match status" value="1"/>
</dbReference>
<feature type="compositionally biased region" description="Polar residues" evidence="10">
    <location>
        <begin position="466"/>
        <end position="481"/>
    </location>
</feature>
<dbReference type="EMBL" id="QPKB01000002">
    <property type="protein sequence ID" value="RWR77568.1"/>
    <property type="molecule type" value="Genomic_DNA"/>
</dbReference>
<evidence type="ECO:0000313" key="13">
    <source>
        <dbReference type="Proteomes" id="UP000283530"/>
    </source>
</evidence>
<dbReference type="GO" id="GO:0008270">
    <property type="term" value="F:zinc ion binding"/>
    <property type="evidence" value="ECO:0007669"/>
    <property type="project" value="UniProtKB-KW"/>
</dbReference>
<proteinExistence type="predicted"/>
<dbReference type="SUPFAM" id="SSF57850">
    <property type="entry name" value="RING/U-box"/>
    <property type="match status" value="1"/>
</dbReference>
<feature type="region of interest" description="Disordered" evidence="10">
    <location>
        <begin position="259"/>
        <end position="285"/>
    </location>
</feature>
<feature type="region of interest" description="Disordered" evidence="10">
    <location>
        <begin position="175"/>
        <end position="219"/>
    </location>
</feature>
<keyword evidence="7" id="KW-0833">Ubl conjugation pathway</keyword>
<dbReference type="GO" id="GO:0043161">
    <property type="term" value="P:proteasome-mediated ubiquitin-dependent protein catabolic process"/>
    <property type="evidence" value="ECO:0007669"/>
    <property type="project" value="UniProtKB-ARBA"/>
</dbReference>
<evidence type="ECO:0000256" key="3">
    <source>
        <dbReference type="ARBA" id="ARBA00012483"/>
    </source>
</evidence>
<comment type="caution">
    <text evidence="12">The sequence shown here is derived from an EMBL/GenBank/DDBJ whole genome shotgun (WGS) entry which is preliminary data.</text>
</comment>
<feature type="compositionally biased region" description="Polar residues" evidence="10">
    <location>
        <begin position="186"/>
        <end position="206"/>
    </location>
</feature>
<keyword evidence="13" id="KW-1185">Reference proteome</keyword>
<dbReference type="InterPro" id="IPR013083">
    <property type="entry name" value="Znf_RING/FYVE/PHD"/>
</dbReference>
<evidence type="ECO:0000256" key="5">
    <source>
        <dbReference type="ARBA" id="ARBA00022723"/>
    </source>
</evidence>
<feature type="compositionally biased region" description="Polar residues" evidence="10">
    <location>
        <begin position="326"/>
        <end position="342"/>
    </location>
</feature>
<keyword evidence="4" id="KW-0808">Transferase</keyword>
<gene>
    <name evidence="12" type="ORF">CKAN_00606000</name>
</gene>
<sequence>MQGQRSTVQSLPETFEFDLASSSNNSAMDQQLYWNSVINPVATRNVQEYLPSHSDTSIAYASTVGHDGGVFTGWNPAGPSSSDHALNQAIHSEAKMEPGWMPSITSHARPSVRLEERQFEPTNVLSLESVNIDLNSNQVANGQFLQNSISDDAPQNAHLSVGFVGSGGHVMDVGASLQPYKPGGSETVQVPSAGGSSNPGATTSGSAEHLIDDSDGRPGCSLDSRRLSCKRKALEGVSGPSFGGSSNCFQRAESSSLHAFPSRQNTAGSSSISGPAEHISGVNPQEELLNPRVDGMRVAPDCHLSLTGDGSVESSRRNFRMRINPTHQHASTQPNIWSPGNTSRRSHVWSSQQSSSRVLLFNQPLDSRLAATNTTSPQVQSVVPNVSGFPRNMHPVPWNGASNSRAGSSSNSPIILGERTPGMREEPNSRTMQRSISEYPMFVPSSETRHLTQDSTNWNLINGSTIIPGSTSAPGNTASRIGSSSGSQPSLAPTWVPQQHLPPRYPRRLAEIVRRSLFSTAGSDPGASSSNFPPRSALSSSQDLVLPSGAGHQGNQPSYPRSAYWMDRQGDGVLGIPFSLRALASASEGRSRLASEQLRSVLELVRRGESVRYEDVLILDPSVIFGVPDLHDRHRDMRLDVDNMSYEELLALEERIGNVSTGLSEETILKCMKQRKYASLEFKAASDVEPCCICQEEYAEAEDLGTLDCGHDFHTDCIKQWLMQKNICPICKTTALVT</sequence>
<protein>
    <recommendedName>
        <fullName evidence="3">RING-type E3 ubiquitin transferase</fullName>
        <ecNumber evidence="3">2.3.2.27</ecNumber>
    </recommendedName>
</protein>
<evidence type="ECO:0000256" key="8">
    <source>
        <dbReference type="ARBA" id="ARBA00022833"/>
    </source>
</evidence>
<feature type="region of interest" description="Disordered" evidence="10">
    <location>
        <begin position="520"/>
        <end position="561"/>
    </location>
</feature>
<evidence type="ECO:0000256" key="7">
    <source>
        <dbReference type="ARBA" id="ARBA00022786"/>
    </source>
</evidence>
<dbReference type="OrthoDB" id="8062037at2759"/>
<feature type="region of interest" description="Disordered" evidence="10">
    <location>
        <begin position="466"/>
        <end position="503"/>
    </location>
</feature>
<name>A0A443NGE3_9MAGN</name>
<evidence type="ECO:0000256" key="10">
    <source>
        <dbReference type="SAM" id="MobiDB-lite"/>
    </source>
</evidence>
<evidence type="ECO:0000256" key="2">
    <source>
        <dbReference type="ARBA" id="ARBA00004906"/>
    </source>
</evidence>
<dbReference type="InterPro" id="IPR045191">
    <property type="entry name" value="MBR1/2-like"/>
</dbReference>
<dbReference type="SMART" id="SM00184">
    <property type="entry name" value="RING"/>
    <property type="match status" value="1"/>
</dbReference>
<dbReference type="FunFam" id="3.30.40.10:FF:000309">
    <property type="entry name" value="E3 ubiquitin-protein ligase MBR2"/>
    <property type="match status" value="1"/>
</dbReference>
<accession>A0A443NGE3</accession>
<organism evidence="12 13">
    <name type="scientific">Cinnamomum micranthum f. kanehirae</name>
    <dbReference type="NCBI Taxonomy" id="337451"/>
    <lineage>
        <taxon>Eukaryota</taxon>
        <taxon>Viridiplantae</taxon>
        <taxon>Streptophyta</taxon>
        <taxon>Embryophyta</taxon>
        <taxon>Tracheophyta</taxon>
        <taxon>Spermatophyta</taxon>
        <taxon>Magnoliopsida</taxon>
        <taxon>Magnoliidae</taxon>
        <taxon>Laurales</taxon>
        <taxon>Lauraceae</taxon>
        <taxon>Cinnamomum</taxon>
    </lineage>
</organism>
<dbReference type="GO" id="GO:0061630">
    <property type="term" value="F:ubiquitin protein ligase activity"/>
    <property type="evidence" value="ECO:0007669"/>
    <property type="project" value="UniProtKB-EC"/>
</dbReference>
<evidence type="ECO:0000256" key="4">
    <source>
        <dbReference type="ARBA" id="ARBA00022679"/>
    </source>
</evidence>
<dbReference type="GO" id="GO:0010228">
    <property type="term" value="P:vegetative to reproductive phase transition of meristem"/>
    <property type="evidence" value="ECO:0007669"/>
    <property type="project" value="UniProtKB-ARBA"/>
</dbReference>
<evidence type="ECO:0000256" key="9">
    <source>
        <dbReference type="PROSITE-ProRule" id="PRU00175"/>
    </source>
</evidence>
<feature type="compositionally biased region" description="Polar residues" evidence="10">
    <location>
        <begin position="259"/>
        <end position="273"/>
    </location>
</feature>
<feature type="domain" description="RING-type" evidence="11">
    <location>
        <begin position="691"/>
        <end position="732"/>
    </location>
</feature>
<dbReference type="AlphaFoldDB" id="A0A443NGE3"/>
<feature type="compositionally biased region" description="Low complexity" evidence="10">
    <location>
        <begin position="399"/>
        <end position="412"/>
    </location>
</feature>
<feature type="region of interest" description="Disordered" evidence="10">
    <location>
        <begin position="326"/>
        <end position="350"/>
    </location>
</feature>
<comment type="catalytic activity">
    <reaction evidence="1">
        <text>S-ubiquitinyl-[E2 ubiquitin-conjugating enzyme]-L-cysteine + [acceptor protein]-L-lysine = [E2 ubiquitin-conjugating enzyme]-L-cysteine + N(6)-ubiquitinyl-[acceptor protein]-L-lysine.</text>
        <dbReference type="EC" id="2.3.2.27"/>
    </reaction>
</comment>
<dbReference type="Pfam" id="PF13639">
    <property type="entry name" value="zf-RING_2"/>
    <property type="match status" value="1"/>
</dbReference>